<dbReference type="InterPro" id="IPR010368">
    <property type="entry name" value="Com_YlbF"/>
</dbReference>
<dbReference type="Gene3D" id="1.20.1500.10">
    <property type="entry name" value="YheA/YmcA-like"/>
    <property type="match status" value="1"/>
</dbReference>
<dbReference type="Pfam" id="PF06133">
    <property type="entry name" value="Com_YlbF"/>
    <property type="match status" value="1"/>
</dbReference>
<dbReference type="EMBL" id="FNWV01000002">
    <property type="protein sequence ID" value="SEH45931.1"/>
    <property type="molecule type" value="Genomic_DNA"/>
</dbReference>
<dbReference type="OrthoDB" id="1860383at2"/>
<proteinExistence type="predicted"/>
<gene>
    <name evidence="1" type="ORF">SAMN02910265_00768</name>
</gene>
<evidence type="ECO:0000313" key="2">
    <source>
        <dbReference type="Proteomes" id="UP000183190"/>
    </source>
</evidence>
<organism evidence="1 2">
    <name type="scientific">Ruminococcus flavefaciens</name>
    <dbReference type="NCBI Taxonomy" id="1265"/>
    <lineage>
        <taxon>Bacteria</taxon>
        <taxon>Bacillati</taxon>
        <taxon>Bacillota</taxon>
        <taxon>Clostridia</taxon>
        <taxon>Eubacteriales</taxon>
        <taxon>Oscillospiraceae</taxon>
        <taxon>Ruminococcus</taxon>
    </lineage>
</organism>
<name>A0A1H6IHG2_RUMFL</name>
<protein>
    <submittedName>
        <fullName evidence="1">Cell fate regulator YlbF, YheA/YmcA/DUF963 family (Controls sporulation, competence, biofilm development)</fullName>
    </submittedName>
</protein>
<reference evidence="1 2" key="1">
    <citation type="submission" date="2016-10" db="EMBL/GenBank/DDBJ databases">
        <authorList>
            <person name="de Groot N.N."/>
        </authorList>
    </citation>
    <scope>NUCLEOTIDE SEQUENCE [LARGE SCALE GENOMIC DNA]</scope>
    <source>
        <strain evidence="1 2">YAD2003</strain>
    </source>
</reference>
<sequence>MDIMEMTRELGKAIQQDDRYVAYMLAKQANDEDKELQEDIAHFEDLRMNLGTAMSAEEPDSENIKALDTELKTVYNKIMKNPKMIVFSGAQQALEKLVSNVQQIISLCANGEDPETCQIPETGCTGSCASCAGCH</sequence>
<evidence type="ECO:0000313" key="1">
    <source>
        <dbReference type="EMBL" id="SEH45931.1"/>
    </source>
</evidence>
<accession>A0A1H6IHG2</accession>
<dbReference type="Proteomes" id="UP000183190">
    <property type="component" value="Unassembled WGS sequence"/>
</dbReference>
<dbReference type="RefSeq" id="WP_074714571.1">
    <property type="nucleotide sequence ID" value="NZ_FNWV01000002.1"/>
</dbReference>
<dbReference type="SUPFAM" id="SSF158622">
    <property type="entry name" value="YheA/YmcA-like"/>
    <property type="match status" value="1"/>
</dbReference>
<dbReference type="InterPro" id="IPR023378">
    <property type="entry name" value="YheA/YmcA-like_dom_sf"/>
</dbReference>
<dbReference type="AlphaFoldDB" id="A0A1H6IHG2"/>